<dbReference type="InterPro" id="IPR003439">
    <property type="entry name" value="ABC_transporter-like_ATP-bd"/>
</dbReference>
<feature type="domain" description="ABC transporter" evidence="4">
    <location>
        <begin position="3"/>
        <end position="233"/>
    </location>
</feature>
<sequence length="245" mass="27465">MTIKVNNLTGGYGKKAVIHDISFECKPSEVVGLIGLNGAGKSTTIKHILGLLTPQKGEMSINNIDIKSDIESYRRNLTYIPESPVLYDELTLEEHIYMTAMAYGIDKDTAMSKAMPLLKRLRLDKELKVFPIHFSKGMKQKVMIVCAFLVEPTQYIIDEPFLGLDPLGIQTMLDLIVERRNQGSSVLMSTHILATAERYCDRFIILHQGKLIAMGNLDELRAETGLTNATLDDIYIHLTQGDSYE</sequence>
<name>A0A2T4PSJ1_9STAP</name>
<dbReference type="GO" id="GO:0005524">
    <property type="term" value="F:ATP binding"/>
    <property type="evidence" value="ECO:0007669"/>
    <property type="project" value="UniProtKB-KW"/>
</dbReference>
<dbReference type="STRING" id="1167632.GCA_000286335_02373"/>
<evidence type="ECO:0000259" key="4">
    <source>
        <dbReference type="PROSITE" id="PS50893"/>
    </source>
</evidence>
<dbReference type="CDD" id="cd03230">
    <property type="entry name" value="ABC_DR_subfamily_A"/>
    <property type="match status" value="1"/>
</dbReference>
<dbReference type="OrthoDB" id="9804819at2"/>
<evidence type="ECO:0000256" key="1">
    <source>
        <dbReference type="ARBA" id="ARBA00022448"/>
    </source>
</evidence>
<dbReference type="PROSITE" id="PS00211">
    <property type="entry name" value="ABC_TRANSPORTER_1"/>
    <property type="match status" value="1"/>
</dbReference>
<dbReference type="PANTHER" id="PTHR42939">
    <property type="entry name" value="ABC TRANSPORTER ATP-BINDING PROTEIN ALBC-RELATED"/>
    <property type="match status" value="1"/>
</dbReference>
<dbReference type="EMBL" id="PZFK01000016">
    <property type="protein sequence ID" value="PTI29291.1"/>
    <property type="molecule type" value="Genomic_DNA"/>
</dbReference>
<organism evidence="5 6">
    <name type="scientific">Mammaliicoccus vitulinus</name>
    <dbReference type="NCBI Taxonomy" id="71237"/>
    <lineage>
        <taxon>Bacteria</taxon>
        <taxon>Bacillati</taxon>
        <taxon>Bacillota</taxon>
        <taxon>Bacilli</taxon>
        <taxon>Bacillales</taxon>
        <taxon>Staphylococcaceae</taxon>
        <taxon>Mammaliicoccus</taxon>
    </lineage>
</organism>
<dbReference type="AlphaFoldDB" id="A0A2T4PSJ1"/>
<accession>A0A2T4PSJ1</accession>
<keyword evidence="2" id="KW-0547">Nucleotide-binding</keyword>
<proteinExistence type="predicted"/>
<dbReference type="InterPro" id="IPR017871">
    <property type="entry name" value="ABC_transporter-like_CS"/>
</dbReference>
<evidence type="ECO:0000256" key="2">
    <source>
        <dbReference type="ARBA" id="ARBA00022741"/>
    </source>
</evidence>
<comment type="caution">
    <text evidence="5">The sequence shown here is derived from an EMBL/GenBank/DDBJ whole genome shotgun (WGS) entry which is preliminary data.</text>
</comment>
<keyword evidence="3 5" id="KW-0067">ATP-binding</keyword>
<reference evidence="5 6" key="1">
    <citation type="journal article" date="2016" name="Front. Microbiol.">
        <title>Comprehensive Phylogenetic Analysis of Bovine Non-aureus Staphylococci Species Based on Whole-Genome Sequencing.</title>
        <authorList>
            <person name="Naushad S."/>
            <person name="Barkema H.W."/>
            <person name="Luby C."/>
            <person name="Condas L.A."/>
            <person name="Nobrega D.B."/>
            <person name="Carson D.A."/>
            <person name="De Buck J."/>
        </authorList>
    </citation>
    <scope>NUCLEOTIDE SEQUENCE [LARGE SCALE GENOMIC DNA]</scope>
    <source>
        <strain evidence="5 6">SNUC 2204</strain>
    </source>
</reference>
<keyword evidence="1" id="KW-0813">Transport</keyword>
<dbReference type="Gene3D" id="3.40.50.300">
    <property type="entry name" value="P-loop containing nucleotide triphosphate hydrolases"/>
    <property type="match status" value="1"/>
</dbReference>
<dbReference type="InterPro" id="IPR003593">
    <property type="entry name" value="AAA+_ATPase"/>
</dbReference>
<dbReference type="InterPro" id="IPR051782">
    <property type="entry name" value="ABC_Transporter_VariousFunc"/>
</dbReference>
<gene>
    <name evidence="5" type="ORF">BU072_08860</name>
</gene>
<evidence type="ECO:0000256" key="3">
    <source>
        <dbReference type="ARBA" id="ARBA00022840"/>
    </source>
</evidence>
<dbReference type="InterPro" id="IPR027417">
    <property type="entry name" value="P-loop_NTPase"/>
</dbReference>
<dbReference type="SMART" id="SM00382">
    <property type="entry name" value="AAA"/>
    <property type="match status" value="1"/>
</dbReference>
<evidence type="ECO:0000313" key="6">
    <source>
        <dbReference type="Proteomes" id="UP000241209"/>
    </source>
</evidence>
<dbReference type="RefSeq" id="WP_107557133.1">
    <property type="nucleotide sequence ID" value="NZ_CANQVP010000131.1"/>
</dbReference>
<dbReference type="GO" id="GO:0016887">
    <property type="term" value="F:ATP hydrolysis activity"/>
    <property type="evidence" value="ECO:0007669"/>
    <property type="project" value="InterPro"/>
</dbReference>
<evidence type="ECO:0000313" key="5">
    <source>
        <dbReference type="EMBL" id="PTI29291.1"/>
    </source>
</evidence>
<dbReference type="Proteomes" id="UP000241209">
    <property type="component" value="Unassembled WGS sequence"/>
</dbReference>
<dbReference type="SUPFAM" id="SSF52540">
    <property type="entry name" value="P-loop containing nucleoside triphosphate hydrolases"/>
    <property type="match status" value="1"/>
</dbReference>
<dbReference type="PROSITE" id="PS50893">
    <property type="entry name" value="ABC_TRANSPORTER_2"/>
    <property type="match status" value="1"/>
</dbReference>
<dbReference type="PANTHER" id="PTHR42939:SF5">
    <property type="entry name" value="ABC-TYPE TRANSPORTER ATP-BINDING PROTEIN ECSA"/>
    <property type="match status" value="1"/>
</dbReference>
<protein>
    <submittedName>
        <fullName evidence="5">Multidrug ABC transporter ATP-binding protein</fullName>
    </submittedName>
</protein>
<dbReference type="Pfam" id="PF00005">
    <property type="entry name" value="ABC_tran"/>
    <property type="match status" value="1"/>
</dbReference>